<evidence type="ECO:0000259" key="1">
    <source>
        <dbReference type="Pfam" id="PF05585"/>
    </source>
</evidence>
<gene>
    <name evidence="2" type="ORF">NECAME_17608</name>
</gene>
<dbReference type="Proteomes" id="UP000053676">
    <property type="component" value="Unassembled WGS sequence"/>
</dbReference>
<proteinExistence type="predicted"/>
<evidence type="ECO:0000313" key="2">
    <source>
        <dbReference type="EMBL" id="ETN82922.1"/>
    </source>
</evidence>
<organism evidence="2 3">
    <name type="scientific">Necator americanus</name>
    <name type="common">Human hookworm</name>
    <dbReference type="NCBI Taxonomy" id="51031"/>
    <lineage>
        <taxon>Eukaryota</taxon>
        <taxon>Metazoa</taxon>
        <taxon>Ecdysozoa</taxon>
        <taxon>Nematoda</taxon>
        <taxon>Chromadorea</taxon>
        <taxon>Rhabditida</taxon>
        <taxon>Rhabditina</taxon>
        <taxon>Rhabditomorpha</taxon>
        <taxon>Strongyloidea</taxon>
        <taxon>Ancylostomatidae</taxon>
        <taxon>Bunostominae</taxon>
        <taxon>Necator</taxon>
    </lineage>
</organism>
<dbReference type="Pfam" id="PF05585">
    <property type="entry name" value="DUF1758"/>
    <property type="match status" value="1"/>
</dbReference>
<protein>
    <recommendedName>
        <fullName evidence="1">DUF1758 domain-containing protein</fullName>
    </recommendedName>
</protein>
<dbReference type="EMBL" id="KI658341">
    <property type="protein sequence ID" value="ETN82922.1"/>
    <property type="molecule type" value="Genomic_DNA"/>
</dbReference>
<dbReference type="OrthoDB" id="5872635at2759"/>
<keyword evidence="3" id="KW-1185">Reference proteome</keyword>
<dbReference type="OMA" id="TRISWNI"/>
<dbReference type="KEGG" id="nai:NECAME_17608"/>
<accession>W2TPK7</accession>
<evidence type="ECO:0000313" key="3">
    <source>
        <dbReference type="Proteomes" id="UP000053676"/>
    </source>
</evidence>
<feature type="domain" description="DUF1758" evidence="1">
    <location>
        <begin position="15"/>
        <end position="165"/>
    </location>
</feature>
<reference evidence="3" key="1">
    <citation type="journal article" date="2014" name="Nat. Genet.">
        <title>Genome of the human hookworm Necator americanus.</title>
        <authorList>
            <person name="Tang Y.T."/>
            <person name="Gao X."/>
            <person name="Rosa B.A."/>
            <person name="Abubucker S."/>
            <person name="Hallsworth-Pepin K."/>
            <person name="Martin J."/>
            <person name="Tyagi R."/>
            <person name="Heizer E."/>
            <person name="Zhang X."/>
            <person name="Bhonagiri-Palsikar V."/>
            <person name="Minx P."/>
            <person name="Warren W.C."/>
            <person name="Wang Q."/>
            <person name="Zhan B."/>
            <person name="Hotez P.J."/>
            <person name="Sternberg P.W."/>
            <person name="Dougall A."/>
            <person name="Gaze S.T."/>
            <person name="Mulvenna J."/>
            <person name="Sotillo J."/>
            <person name="Ranganathan S."/>
            <person name="Rabelo E.M."/>
            <person name="Wilson R.K."/>
            <person name="Felgner P.L."/>
            <person name="Bethony J."/>
            <person name="Hawdon J.M."/>
            <person name="Gasser R.B."/>
            <person name="Loukas A."/>
            <person name="Mitreva M."/>
        </authorList>
    </citation>
    <scope>NUCLEOTIDE SEQUENCE [LARGE SCALE GENOMIC DNA]</scope>
</reference>
<dbReference type="InterPro" id="IPR008737">
    <property type="entry name" value="DUF1758"/>
</dbReference>
<name>W2TPK7_NECAM</name>
<sequence length="213" mass="24252">MNSNETLLMCAQVTLFNPAQSHERVNTFAFLDSGCSSTFITNYIVRTLHLQIEIEQEISLQTFAAAGAQTHSSSNVKVGLILENHETKILNSKTLEFFTEKIEIKLVNPYGRDDHQTWTTEEPPDIVIGNDYFWVLVLSNNFYMKTLPNGYNLIHMLLGNIISGRPLQNHQSFTALSDIRTLENPLQPETRGTSGKILVTRISWNIRRCLPQR</sequence>
<dbReference type="AlphaFoldDB" id="W2TPK7"/>